<feature type="non-terminal residue" evidence="1">
    <location>
        <position position="1"/>
    </location>
</feature>
<evidence type="ECO:0000313" key="2">
    <source>
        <dbReference type="Proteomes" id="UP000034492"/>
    </source>
</evidence>
<name>A0A0G0F214_9BACT</name>
<proteinExistence type="predicted"/>
<comment type="caution">
    <text evidence="1">The sequence shown here is derived from an EMBL/GenBank/DDBJ whole genome shotgun (WGS) entry which is preliminary data.</text>
</comment>
<dbReference type="EMBL" id="LBSA01000041">
    <property type="protein sequence ID" value="KKQ07610.1"/>
    <property type="molecule type" value="Genomic_DNA"/>
</dbReference>
<accession>A0A0G0F214</accession>
<evidence type="ECO:0000313" key="1">
    <source>
        <dbReference type="EMBL" id="KKQ07610.1"/>
    </source>
</evidence>
<gene>
    <name evidence="1" type="ORF">US19_C0041G0001</name>
</gene>
<dbReference type="AlphaFoldDB" id="A0A0G0F214"/>
<protein>
    <submittedName>
        <fullName evidence="1">Uncharacterized protein</fullName>
    </submittedName>
</protein>
<dbReference type="Proteomes" id="UP000034492">
    <property type="component" value="Unassembled WGS sequence"/>
</dbReference>
<organism evidence="1 2">
    <name type="scientific">Candidatus Daviesbacteria bacterium GW2011_GWB1_36_5</name>
    <dbReference type="NCBI Taxonomy" id="1618426"/>
    <lineage>
        <taxon>Bacteria</taxon>
        <taxon>Candidatus Daviesiibacteriota</taxon>
    </lineage>
</organism>
<reference evidence="1 2" key="1">
    <citation type="journal article" date="2015" name="Nature">
        <title>rRNA introns, odd ribosomes, and small enigmatic genomes across a large radiation of phyla.</title>
        <authorList>
            <person name="Brown C.T."/>
            <person name="Hug L.A."/>
            <person name="Thomas B.C."/>
            <person name="Sharon I."/>
            <person name="Castelle C.J."/>
            <person name="Singh A."/>
            <person name="Wilkins M.J."/>
            <person name="Williams K.H."/>
            <person name="Banfield J.F."/>
        </authorList>
    </citation>
    <scope>NUCLEOTIDE SEQUENCE [LARGE SCALE GENOMIC DNA]</scope>
</reference>
<sequence length="74" mass="7770">NGEKKGNCDYDVTVKAGLVIAISKDKLFDPMGNAFSLGQGDVSAENTSLSVEVAGPEDPAPDSMVEMVDLHSKE</sequence>